<comment type="similarity">
    <text evidence="2">Belongs to the eukaryotic RPB7/RPC8 RNA polymerase subunit family.</text>
</comment>
<dbReference type="SUPFAM" id="SSF50249">
    <property type="entry name" value="Nucleic acid-binding proteins"/>
    <property type="match status" value="1"/>
</dbReference>
<dbReference type="InterPro" id="IPR036898">
    <property type="entry name" value="RNA_pol_Rpb7-like_N_sf"/>
</dbReference>
<dbReference type="GO" id="GO:0005739">
    <property type="term" value="C:mitochondrion"/>
    <property type="evidence" value="ECO:0007669"/>
    <property type="project" value="InterPro"/>
</dbReference>
<dbReference type="SUPFAM" id="SSF88798">
    <property type="entry name" value="N-terminal, heterodimerisation domain of RBP7 (RpoE)"/>
    <property type="match status" value="1"/>
</dbReference>
<keyword evidence="5" id="KW-0539">Nucleus</keyword>
<keyword evidence="10" id="KW-1185">Reference proteome</keyword>
<dbReference type="EMBL" id="NAJN01001305">
    <property type="protein sequence ID" value="TKA64156.1"/>
    <property type="molecule type" value="Genomic_DNA"/>
</dbReference>
<gene>
    <name evidence="9" type="ORF">B0A49_07061</name>
</gene>
<feature type="domain" description="RNA polymerase III subunit Rpc25" evidence="8">
    <location>
        <begin position="83"/>
        <end position="178"/>
    </location>
</feature>
<feature type="region of interest" description="Disordered" evidence="6">
    <location>
        <begin position="155"/>
        <end position="187"/>
    </location>
</feature>
<evidence type="ECO:0000256" key="5">
    <source>
        <dbReference type="ARBA" id="ARBA00023242"/>
    </source>
</evidence>
<keyword evidence="3" id="KW-0240">DNA-directed RNA polymerase</keyword>
<dbReference type="InterPro" id="IPR034444">
    <property type="entry name" value="Nuo17.8"/>
</dbReference>
<dbReference type="PANTHER" id="PTHR42100">
    <property type="entry name" value="OXIDOREDUCTASE 178 KDA SUBUNIT, PUTATIVE (AFU_ORTHOLOGUE AFUA_8G04320)-RELATED"/>
    <property type="match status" value="1"/>
</dbReference>
<feature type="compositionally biased region" description="Basic and acidic residues" evidence="6">
    <location>
        <begin position="167"/>
        <end position="180"/>
    </location>
</feature>
<evidence type="ECO:0000256" key="2">
    <source>
        <dbReference type="ARBA" id="ARBA00009307"/>
    </source>
</evidence>
<proteinExistence type="inferred from homology"/>
<evidence type="ECO:0008006" key="11">
    <source>
        <dbReference type="Google" id="ProtNLM"/>
    </source>
</evidence>
<evidence type="ECO:0000256" key="1">
    <source>
        <dbReference type="ARBA" id="ARBA00004123"/>
    </source>
</evidence>
<evidence type="ECO:0000256" key="6">
    <source>
        <dbReference type="SAM" id="MobiDB-lite"/>
    </source>
</evidence>
<dbReference type="FunFam" id="3.30.1490.120:FF:000001">
    <property type="entry name" value="DNA-directed RNA polymerase II subunit RPB7"/>
    <property type="match status" value="1"/>
</dbReference>
<evidence type="ECO:0000256" key="3">
    <source>
        <dbReference type="ARBA" id="ARBA00022478"/>
    </source>
</evidence>
<dbReference type="OrthoDB" id="10256606at2759"/>
<dbReference type="CDD" id="cd04330">
    <property type="entry name" value="RNAP_III_Rpc25_N"/>
    <property type="match status" value="1"/>
</dbReference>
<feature type="domain" description="RNA polymerase Rpb7-like N-terminal" evidence="7">
    <location>
        <begin position="9"/>
        <end position="64"/>
    </location>
</feature>
<feature type="region of interest" description="Disordered" evidence="6">
    <location>
        <begin position="306"/>
        <end position="336"/>
    </location>
</feature>
<accession>A0A4U0WP33</accession>
<dbReference type="InterPro" id="IPR005576">
    <property type="entry name" value="Rpb7-like_N"/>
</dbReference>
<reference evidence="9 10" key="1">
    <citation type="submission" date="2017-03" db="EMBL/GenBank/DDBJ databases">
        <title>Genomes of endolithic fungi from Antarctica.</title>
        <authorList>
            <person name="Coleine C."/>
            <person name="Masonjones S."/>
            <person name="Stajich J.E."/>
        </authorList>
    </citation>
    <scope>NUCLEOTIDE SEQUENCE [LARGE SCALE GENOMIC DNA]</scope>
    <source>
        <strain evidence="9 10">CCFEE 5187</strain>
    </source>
</reference>
<dbReference type="Gene3D" id="3.30.1490.120">
    <property type="entry name" value="RNA polymerase Rpb7-like, N-terminal domain"/>
    <property type="match status" value="1"/>
</dbReference>
<dbReference type="Proteomes" id="UP000308768">
    <property type="component" value="Unassembled WGS sequence"/>
</dbReference>
<evidence type="ECO:0000259" key="7">
    <source>
        <dbReference type="Pfam" id="PF03876"/>
    </source>
</evidence>
<protein>
    <recommendedName>
        <fullName evidence="11">DNA-directed RNA polymerase III subunit RPC8</fullName>
    </recommendedName>
</protein>
<dbReference type="AlphaFoldDB" id="A0A4U0WP33"/>
<sequence length="336" mass="38037">MYILTTIADLIQISPEDFEKKSIQALEDNINLKYANKVIQRIGLCICLYDILKSSEGLIGHGTGIVNVNVEFRLIVFRPFKGEIMQGVISSSSVHGIKIALDFFDDIFVPGNTNLFEGSKFNAAERTWVWTTDGQEAFFDNHEVVRFRVEAENWHDLSPQQQPKPGDAPRRWAHDAHDSTHQAPPLPANESLGKGFYIAVGLLPLSLALYKFSRMNTDEQPAFKRWINSYSNWKEKWTDRNDLHTRMIEQAGADRNLFLNTVGSGKVNLKFPEIFNTGAPWNVPAGHGGANMDKLIAHYEQENFEEQEKKMQALRDGSITAEQPVQRLGKKNPPNP</sequence>
<dbReference type="STRING" id="331657.A0A4U0WP33"/>
<organism evidence="9 10">
    <name type="scientific">Cryomyces minteri</name>
    <dbReference type="NCBI Taxonomy" id="331657"/>
    <lineage>
        <taxon>Eukaryota</taxon>
        <taxon>Fungi</taxon>
        <taxon>Dikarya</taxon>
        <taxon>Ascomycota</taxon>
        <taxon>Pezizomycotina</taxon>
        <taxon>Dothideomycetes</taxon>
        <taxon>Dothideomycetes incertae sedis</taxon>
        <taxon>Cryomyces</taxon>
    </lineage>
</organism>
<comment type="caution">
    <text evidence="9">The sequence shown here is derived from an EMBL/GenBank/DDBJ whole genome shotgun (WGS) entry which is preliminary data.</text>
</comment>
<dbReference type="GO" id="GO:0055029">
    <property type="term" value="C:nuclear DNA-directed RNA polymerase complex"/>
    <property type="evidence" value="ECO:0007669"/>
    <property type="project" value="UniProtKB-ARBA"/>
</dbReference>
<dbReference type="PANTHER" id="PTHR42100:SF1">
    <property type="entry name" value="OXIDOREDUCTASE 178 KDA SUBUNIT, PUTATIVE (AFU_ORTHOLOGUE AFUA_8G04320)-RELATED"/>
    <property type="match status" value="1"/>
</dbReference>
<evidence type="ECO:0000313" key="9">
    <source>
        <dbReference type="EMBL" id="TKA64156.1"/>
    </source>
</evidence>
<evidence type="ECO:0000256" key="4">
    <source>
        <dbReference type="ARBA" id="ARBA00023163"/>
    </source>
</evidence>
<dbReference type="InterPro" id="IPR013238">
    <property type="entry name" value="RNA_pol_III_Rbc25"/>
</dbReference>
<dbReference type="Pfam" id="PF03876">
    <property type="entry name" value="SHS2_Rpb7-N"/>
    <property type="match status" value="1"/>
</dbReference>
<evidence type="ECO:0000313" key="10">
    <source>
        <dbReference type="Proteomes" id="UP000308768"/>
    </source>
</evidence>
<dbReference type="InterPro" id="IPR012340">
    <property type="entry name" value="NA-bd_OB-fold"/>
</dbReference>
<keyword evidence="4" id="KW-0804">Transcription</keyword>
<dbReference type="Gene3D" id="2.40.50.140">
    <property type="entry name" value="Nucleic acid-binding proteins"/>
    <property type="match status" value="1"/>
</dbReference>
<dbReference type="Pfam" id="PF08292">
    <property type="entry name" value="RNA_pol_Rbc25"/>
    <property type="match status" value="1"/>
</dbReference>
<evidence type="ECO:0000259" key="8">
    <source>
        <dbReference type="Pfam" id="PF08292"/>
    </source>
</evidence>
<name>A0A4U0WP33_9PEZI</name>
<comment type="subcellular location">
    <subcellularLocation>
        <location evidence="1">Nucleus</location>
    </subcellularLocation>
</comment>
<dbReference type="GO" id="GO:0006351">
    <property type="term" value="P:DNA-templated transcription"/>
    <property type="evidence" value="ECO:0007669"/>
    <property type="project" value="InterPro"/>
</dbReference>